<dbReference type="SMART" id="SM01027">
    <property type="entry name" value="Beta-Casp"/>
    <property type="match status" value="1"/>
</dbReference>
<dbReference type="InterPro" id="IPR001279">
    <property type="entry name" value="Metallo-B-lactamas"/>
</dbReference>
<dbReference type="Pfam" id="PF10996">
    <property type="entry name" value="Beta-Casp"/>
    <property type="match status" value="1"/>
</dbReference>
<dbReference type="PANTHER" id="PTHR11203">
    <property type="entry name" value="CLEAVAGE AND POLYADENYLATION SPECIFICITY FACTOR FAMILY MEMBER"/>
    <property type="match status" value="1"/>
</dbReference>
<keyword evidence="5" id="KW-1185">Reference proteome</keyword>
<dbReference type="STRING" id="1123357.SAMN02745244_01119"/>
<dbReference type="Pfam" id="PF07521">
    <property type="entry name" value="RMMBL"/>
    <property type="match status" value="1"/>
</dbReference>
<feature type="domain" description="Beta-Casp" evidence="3">
    <location>
        <begin position="256"/>
        <end position="375"/>
    </location>
</feature>
<dbReference type="AlphaFoldDB" id="A0A1M6E7Q1"/>
<dbReference type="PANTHER" id="PTHR11203:SF37">
    <property type="entry name" value="INTEGRATOR COMPLEX SUBUNIT 11"/>
    <property type="match status" value="1"/>
</dbReference>
<dbReference type="RefSeq" id="WP_245787903.1">
    <property type="nucleotide sequence ID" value="NZ_FQZG01000016.1"/>
</dbReference>
<dbReference type="InterPro" id="IPR036866">
    <property type="entry name" value="RibonucZ/Hydroxyglut_hydro"/>
</dbReference>
<evidence type="ECO:0000259" key="2">
    <source>
        <dbReference type="SMART" id="SM00849"/>
    </source>
</evidence>
<reference evidence="4 5" key="1">
    <citation type="submission" date="2016-11" db="EMBL/GenBank/DDBJ databases">
        <authorList>
            <person name="Jaros S."/>
            <person name="Januszkiewicz K."/>
            <person name="Wedrychowicz H."/>
        </authorList>
    </citation>
    <scope>NUCLEOTIDE SEQUENCE [LARGE SCALE GENOMIC DNA]</scope>
    <source>
        <strain evidence="4 5">DSM 12906</strain>
    </source>
</reference>
<dbReference type="InterPro" id="IPR011108">
    <property type="entry name" value="RMMBL"/>
</dbReference>
<dbReference type="Proteomes" id="UP000184512">
    <property type="component" value="Unassembled WGS sequence"/>
</dbReference>
<feature type="domain" description="Metallo-beta-lactamase" evidence="2">
    <location>
        <begin position="21"/>
        <end position="251"/>
    </location>
</feature>
<name>A0A1M6E7Q1_9ACTN</name>
<dbReference type="SUPFAM" id="SSF56281">
    <property type="entry name" value="Metallo-hydrolase/oxidoreductase"/>
    <property type="match status" value="1"/>
</dbReference>
<dbReference type="EMBL" id="FQZG01000016">
    <property type="protein sequence ID" value="SHI81502.1"/>
    <property type="molecule type" value="Genomic_DNA"/>
</dbReference>
<evidence type="ECO:0000313" key="5">
    <source>
        <dbReference type="Proteomes" id="UP000184512"/>
    </source>
</evidence>
<protein>
    <submittedName>
        <fullName evidence="4">Metallo-beta-lactamase family protein</fullName>
    </submittedName>
</protein>
<proteinExistence type="predicted"/>
<evidence type="ECO:0000256" key="1">
    <source>
        <dbReference type="ARBA" id="ARBA00022801"/>
    </source>
</evidence>
<gene>
    <name evidence="4" type="ORF">SAMN02745244_01119</name>
</gene>
<dbReference type="InterPro" id="IPR022712">
    <property type="entry name" value="Beta_Casp"/>
</dbReference>
<dbReference type="Gene3D" id="3.40.50.10890">
    <property type="match status" value="1"/>
</dbReference>
<dbReference type="Pfam" id="PF00753">
    <property type="entry name" value="Lactamase_B"/>
    <property type="match status" value="1"/>
</dbReference>
<organism evidence="4 5">
    <name type="scientific">Tessaracoccus bendigoensis DSM 12906</name>
    <dbReference type="NCBI Taxonomy" id="1123357"/>
    <lineage>
        <taxon>Bacteria</taxon>
        <taxon>Bacillati</taxon>
        <taxon>Actinomycetota</taxon>
        <taxon>Actinomycetes</taxon>
        <taxon>Propionibacteriales</taxon>
        <taxon>Propionibacteriaceae</taxon>
        <taxon>Tessaracoccus</taxon>
    </lineage>
</organism>
<evidence type="ECO:0000313" key="4">
    <source>
        <dbReference type="EMBL" id="SHI81502.1"/>
    </source>
</evidence>
<evidence type="ECO:0000259" key="3">
    <source>
        <dbReference type="SMART" id="SM01027"/>
    </source>
</evidence>
<sequence length="463" mass="50671">MRRSVMADPTLTFLGAAGTVTGSKFLLSIEDKLILVDAGLFQGEKKLRNLNRDKFRVDPARIDSILLTHAHADHSAYLPALVRRGFRGPIWATPPTIGLTEIVLRDSAKLQEQAAEEARDGGWSKHKSPEALYTMADVEDTLPLLRAVDWDTNIDIDGVAWATWTHSAHILGAASIRVEFGNRSVLFSGDVGRHTHPILRDREIPQGADIVLCESTYGDRLHPEPAQPHADLADAICRTVSRGGQVLIPAFAIDRTELVLQALVQLRRDGLIPAVPVAVDGPMSLRALDIYRNTPEELRPGVSVGDFTDLNLLETRERVESKKLNNRTDPMIIISSSGMLEGGRVLYHLRRLLPDPVNTLILTGYQAEGTRGRAIAEGAPAVKINGRYIAVKAEIVRDDEFSVHGDRSDLIDWLKALTPPPEIVFTVHGELKVSTAFASDVRREVGCLAVVPTLGEVISLAPA</sequence>
<dbReference type="Gene3D" id="3.60.15.10">
    <property type="entry name" value="Ribonuclease Z/Hydroxyacylglutathione hydrolase-like"/>
    <property type="match status" value="1"/>
</dbReference>
<dbReference type="InterPro" id="IPR050698">
    <property type="entry name" value="MBL"/>
</dbReference>
<dbReference type="GO" id="GO:0016787">
    <property type="term" value="F:hydrolase activity"/>
    <property type="evidence" value="ECO:0007669"/>
    <property type="project" value="UniProtKB-KW"/>
</dbReference>
<dbReference type="GO" id="GO:0004521">
    <property type="term" value="F:RNA endonuclease activity"/>
    <property type="evidence" value="ECO:0007669"/>
    <property type="project" value="TreeGrafter"/>
</dbReference>
<accession>A0A1M6E7Q1</accession>
<dbReference type="CDD" id="cd16295">
    <property type="entry name" value="TTHA0252-CPSF-like_MBL-fold"/>
    <property type="match status" value="1"/>
</dbReference>
<keyword evidence="1" id="KW-0378">Hydrolase</keyword>
<dbReference type="SMART" id="SM00849">
    <property type="entry name" value="Lactamase_B"/>
    <property type="match status" value="1"/>
</dbReference>